<feature type="domain" description="Gfo/Idh/MocA-like oxidoreductase N-terminal" evidence="3">
    <location>
        <begin position="4"/>
        <end position="122"/>
    </location>
</feature>
<dbReference type="RefSeq" id="WP_107728589.1">
    <property type="nucleotide sequence ID" value="NZ_PZZP01000004.1"/>
</dbReference>
<evidence type="ECO:0000259" key="4">
    <source>
        <dbReference type="Pfam" id="PF02894"/>
    </source>
</evidence>
<comment type="similarity">
    <text evidence="1">Belongs to the Gfo/Idh/MocA family.</text>
</comment>
<dbReference type="GO" id="GO:0000166">
    <property type="term" value="F:nucleotide binding"/>
    <property type="evidence" value="ECO:0007669"/>
    <property type="project" value="InterPro"/>
</dbReference>
<dbReference type="OrthoDB" id="9815825at2"/>
<proteinExistence type="inferred from homology"/>
<feature type="domain" description="Gfo/Idh/MocA-like oxidoreductase C-terminal" evidence="4">
    <location>
        <begin position="134"/>
        <end position="346"/>
    </location>
</feature>
<dbReference type="Pfam" id="PF02894">
    <property type="entry name" value="GFO_IDH_MocA_C"/>
    <property type="match status" value="1"/>
</dbReference>
<keyword evidence="6" id="KW-1185">Reference proteome</keyword>
<dbReference type="InterPro" id="IPR036291">
    <property type="entry name" value="NAD(P)-bd_dom_sf"/>
</dbReference>
<reference evidence="5 6" key="1">
    <citation type="submission" date="2018-04" db="EMBL/GenBank/DDBJ databases">
        <title>Genomic Encyclopedia of Archaeal and Bacterial Type Strains, Phase II (KMG-II): from individual species to whole genera.</title>
        <authorList>
            <person name="Goeker M."/>
        </authorList>
    </citation>
    <scope>NUCLEOTIDE SEQUENCE [LARGE SCALE GENOMIC DNA]</scope>
    <source>
        <strain evidence="5 6">DSM 45169</strain>
    </source>
</reference>
<evidence type="ECO:0000256" key="1">
    <source>
        <dbReference type="ARBA" id="ARBA00010928"/>
    </source>
</evidence>
<name>A0A2T4Z0N9_9BACL</name>
<dbReference type="SUPFAM" id="SSF55347">
    <property type="entry name" value="Glyceraldehyde-3-phosphate dehydrogenase-like, C-terminal domain"/>
    <property type="match status" value="1"/>
</dbReference>
<organism evidence="5 6">
    <name type="scientific">Desmospora activa DSM 45169</name>
    <dbReference type="NCBI Taxonomy" id="1121389"/>
    <lineage>
        <taxon>Bacteria</taxon>
        <taxon>Bacillati</taxon>
        <taxon>Bacillota</taxon>
        <taxon>Bacilli</taxon>
        <taxon>Bacillales</taxon>
        <taxon>Thermoactinomycetaceae</taxon>
        <taxon>Desmospora</taxon>
    </lineage>
</organism>
<keyword evidence="2" id="KW-0560">Oxidoreductase</keyword>
<accession>A0A2T4Z0N9</accession>
<evidence type="ECO:0000313" key="5">
    <source>
        <dbReference type="EMBL" id="PTM53306.1"/>
    </source>
</evidence>
<dbReference type="EMBL" id="PZZP01000004">
    <property type="protein sequence ID" value="PTM53306.1"/>
    <property type="molecule type" value="Genomic_DNA"/>
</dbReference>
<dbReference type="PANTHER" id="PTHR43708">
    <property type="entry name" value="CONSERVED EXPRESSED OXIDOREDUCTASE (EUROFUNG)"/>
    <property type="match status" value="1"/>
</dbReference>
<dbReference type="GO" id="GO:0016491">
    <property type="term" value="F:oxidoreductase activity"/>
    <property type="evidence" value="ECO:0007669"/>
    <property type="project" value="UniProtKB-KW"/>
</dbReference>
<dbReference type="Gene3D" id="3.40.50.720">
    <property type="entry name" value="NAD(P)-binding Rossmann-like Domain"/>
    <property type="match status" value="1"/>
</dbReference>
<dbReference type="PANTHER" id="PTHR43708:SF5">
    <property type="entry name" value="CONSERVED EXPRESSED OXIDOREDUCTASE (EUROFUNG)-RELATED"/>
    <property type="match status" value="1"/>
</dbReference>
<protein>
    <submittedName>
        <fullName evidence="5">Scyllo-inositol 2-dehydrogenase (NADP+)</fullName>
    </submittedName>
</protein>
<dbReference type="InterPro" id="IPR051317">
    <property type="entry name" value="Gfo/Idh/MocA_oxidoreduct"/>
</dbReference>
<dbReference type="Pfam" id="PF01408">
    <property type="entry name" value="GFO_IDH_MocA"/>
    <property type="match status" value="1"/>
</dbReference>
<sequence>MKSLRVGIIGYGLAGSVFHAPLIESVPGLNWVSVVTTSKREEVIRTHPQVEVKADAEALFSDPVVDLVVVATPNDSHFSLARQALLAGKHVVVDKPFVIHSWQGEELDKLAKERGRVLSVFHNRRWDNDFLTLRSCIESGRLGEVHTYHAQWNRYRPHVRDRWRERDEVGAGTLYDLGSHLIDQVLTLFGEPETVTADVLAQRQGTAVPDYFHLVLAYGERRRVVLRGGSMVKGESPRFEVHGDRGSFIKFGLDSQEEALKAGKRPGQPEWGEDDARLYATLSLDVDGQAFFERVPTRPGAYECYYQKVRDAVKGTAAIPVTAAEATRVIRVIELAMESHAQGRTLPW</sequence>
<dbReference type="Proteomes" id="UP000241639">
    <property type="component" value="Unassembled WGS sequence"/>
</dbReference>
<evidence type="ECO:0000256" key="2">
    <source>
        <dbReference type="ARBA" id="ARBA00023002"/>
    </source>
</evidence>
<dbReference type="NCBIfam" id="NF008607">
    <property type="entry name" value="PRK11579.1"/>
    <property type="match status" value="1"/>
</dbReference>
<dbReference type="InterPro" id="IPR000683">
    <property type="entry name" value="Gfo/Idh/MocA-like_OxRdtase_N"/>
</dbReference>
<dbReference type="SUPFAM" id="SSF51735">
    <property type="entry name" value="NAD(P)-binding Rossmann-fold domains"/>
    <property type="match status" value="1"/>
</dbReference>
<evidence type="ECO:0000259" key="3">
    <source>
        <dbReference type="Pfam" id="PF01408"/>
    </source>
</evidence>
<dbReference type="AlphaFoldDB" id="A0A2T4Z0N9"/>
<comment type="caution">
    <text evidence="5">The sequence shown here is derived from an EMBL/GenBank/DDBJ whole genome shotgun (WGS) entry which is preliminary data.</text>
</comment>
<dbReference type="InterPro" id="IPR004104">
    <property type="entry name" value="Gfo/Idh/MocA-like_OxRdtase_C"/>
</dbReference>
<dbReference type="Gene3D" id="3.30.360.10">
    <property type="entry name" value="Dihydrodipicolinate Reductase, domain 2"/>
    <property type="match status" value="1"/>
</dbReference>
<gene>
    <name evidence="5" type="ORF">C8J48_3630</name>
</gene>
<evidence type="ECO:0000313" key="6">
    <source>
        <dbReference type="Proteomes" id="UP000241639"/>
    </source>
</evidence>